<name>A0A0R1YZT8_9LACO</name>
<dbReference type="AlphaFoldDB" id="A0A0R1YZT8"/>
<accession>A0A0R1YZT8</accession>
<dbReference type="Gene3D" id="3.40.220.10">
    <property type="entry name" value="Leucine Aminopeptidase, subunit E, domain 1"/>
    <property type="match status" value="1"/>
</dbReference>
<dbReference type="InterPro" id="IPR002589">
    <property type="entry name" value="Macro_dom"/>
</dbReference>
<dbReference type="RefSeq" id="WP_054732812.1">
    <property type="nucleotide sequence ID" value="NZ_AZFZ01000006.1"/>
</dbReference>
<protein>
    <submittedName>
        <fullName evidence="2">Macro domain protein</fullName>
    </submittedName>
</protein>
<sequence>MTSQQQRRQYLIDYLQTERVNELHVKPEPIPDDEAGQRRLLHRLFNLREPVPASRQFIKIQDEYLDHLIHEKPIIQKADLTAIRPKIYLWRGDLTQLAVAAIVNPANSRMLGCFIPNHHCLDNQIHTKAGIQLRLADQQAMGDETVEAVGNAKITPGFNLPAANVIHTVGPVIIHQVTPLRRDLLAKSYRSCMTLATKKGLSEIAFCCISTGEFRFPHDLAAQIAIKTVTDFLRDQPQAPDVIFAVNNETDYELYQQSLERKRS</sequence>
<evidence type="ECO:0000259" key="1">
    <source>
        <dbReference type="PROSITE" id="PS51154"/>
    </source>
</evidence>
<dbReference type="Proteomes" id="UP000051010">
    <property type="component" value="Unassembled WGS sequence"/>
</dbReference>
<dbReference type="PANTHER" id="PTHR11106:SF27">
    <property type="entry name" value="MACRO DOMAIN-CONTAINING PROTEIN"/>
    <property type="match status" value="1"/>
</dbReference>
<reference evidence="2 3" key="1">
    <citation type="journal article" date="2015" name="Genome Announc.">
        <title>Expanding the biotechnology potential of lactobacilli through comparative genomics of 213 strains and associated genera.</title>
        <authorList>
            <person name="Sun Z."/>
            <person name="Harris H.M."/>
            <person name="McCann A."/>
            <person name="Guo C."/>
            <person name="Argimon S."/>
            <person name="Zhang W."/>
            <person name="Yang X."/>
            <person name="Jeffery I.B."/>
            <person name="Cooney J.C."/>
            <person name="Kagawa T.F."/>
            <person name="Liu W."/>
            <person name="Song Y."/>
            <person name="Salvetti E."/>
            <person name="Wrobel A."/>
            <person name="Rasinkangas P."/>
            <person name="Parkhill J."/>
            <person name="Rea M.C."/>
            <person name="O'Sullivan O."/>
            <person name="Ritari J."/>
            <person name="Douillard F.P."/>
            <person name="Paul Ross R."/>
            <person name="Yang R."/>
            <person name="Briner A.E."/>
            <person name="Felis G.E."/>
            <person name="de Vos W.M."/>
            <person name="Barrangou R."/>
            <person name="Klaenhammer T.R."/>
            <person name="Caufield P.W."/>
            <person name="Cui Y."/>
            <person name="Zhang H."/>
            <person name="O'Toole P.W."/>
        </authorList>
    </citation>
    <scope>NUCLEOTIDE SEQUENCE [LARGE SCALE GENOMIC DNA]</scope>
    <source>
        <strain evidence="2 3">DSM 18390</strain>
    </source>
</reference>
<dbReference type="EMBL" id="AZFZ01000006">
    <property type="protein sequence ID" value="KRM45051.1"/>
    <property type="molecule type" value="Genomic_DNA"/>
</dbReference>
<dbReference type="PROSITE" id="PS51154">
    <property type="entry name" value="MACRO"/>
    <property type="match status" value="1"/>
</dbReference>
<dbReference type="InterPro" id="IPR043472">
    <property type="entry name" value="Macro_dom-like"/>
</dbReference>
<organism evidence="2 3">
    <name type="scientific">Lentilactobacillus parafarraginis DSM 18390 = JCM 14109</name>
    <dbReference type="NCBI Taxonomy" id="1423786"/>
    <lineage>
        <taxon>Bacteria</taxon>
        <taxon>Bacillati</taxon>
        <taxon>Bacillota</taxon>
        <taxon>Bacilli</taxon>
        <taxon>Lactobacillales</taxon>
        <taxon>Lactobacillaceae</taxon>
        <taxon>Lentilactobacillus</taxon>
    </lineage>
</organism>
<evidence type="ECO:0000313" key="3">
    <source>
        <dbReference type="Proteomes" id="UP000051010"/>
    </source>
</evidence>
<dbReference type="PANTHER" id="PTHR11106">
    <property type="entry name" value="GANGLIOSIDE INDUCED DIFFERENTIATION ASSOCIATED PROTEIN 2-RELATED"/>
    <property type="match status" value="1"/>
</dbReference>
<dbReference type="CDD" id="cd02908">
    <property type="entry name" value="Macro_OAADPr_deacetylase"/>
    <property type="match status" value="1"/>
</dbReference>
<dbReference type="PATRIC" id="fig|1423786.4.peg.2487"/>
<gene>
    <name evidence="2" type="ORF">FD47_GL002369</name>
</gene>
<evidence type="ECO:0000313" key="2">
    <source>
        <dbReference type="EMBL" id="KRM45051.1"/>
    </source>
</evidence>
<dbReference type="SUPFAM" id="SSF52949">
    <property type="entry name" value="Macro domain-like"/>
    <property type="match status" value="1"/>
</dbReference>
<comment type="caution">
    <text evidence="2">The sequence shown here is derived from an EMBL/GenBank/DDBJ whole genome shotgun (WGS) entry which is preliminary data.</text>
</comment>
<feature type="domain" description="Macro" evidence="1">
    <location>
        <begin position="74"/>
        <end position="263"/>
    </location>
</feature>
<dbReference type="NCBIfam" id="NF003163">
    <property type="entry name" value="PRK04143.1"/>
    <property type="match status" value="1"/>
</dbReference>
<dbReference type="SMART" id="SM00506">
    <property type="entry name" value="A1pp"/>
    <property type="match status" value="1"/>
</dbReference>
<dbReference type="Pfam" id="PF01661">
    <property type="entry name" value="Macro"/>
    <property type="match status" value="1"/>
</dbReference>
<proteinExistence type="predicted"/>